<evidence type="ECO:0000313" key="2">
    <source>
        <dbReference type="EMBL" id="KAJ3430404.1"/>
    </source>
</evidence>
<evidence type="ECO:0000313" key="3">
    <source>
        <dbReference type="Proteomes" id="UP001146793"/>
    </source>
</evidence>
<comment type="caution">
    <text evidence="2">The sequence shown here is derived from an EMBL/GenBank/DDBJ whole genome shotgun (WGS) entry which is preliminary data.</text>
</comment>
<feature type="compositionally biased region" description="Acidic residues" evidence="1">
    <location>
        <begin position="179"/>
        <end position="188"/>
    </location>
</feature>
<sequence length="252" mass="28659">MPQFTISNSTYLQLLLHASKHFSEPVTGLLLGSKITNVSSTSTINISHCVPLFHSNAFTLSSNFDLALTLVSTYCESNSLSIIGVYHSSSSNKKQDLPLAIKKIGETINKITKTSVVLIIDDQKLKKGKEQIAIKAYCYRSKWINIQVNSLSQKDNKQETKELSNEESSSQENEKEVLVIEEEEEEEKEKEKEQGKTKNQESLKNYQFQIGDEVVLVEKFKNLLSEEKFRQIVDLEDHLNNPELDFLTQNIN</sequence>
<protein>
    <submittedName>
        <fullName evidence="2">Er membrane protein complex</fullName>
    </submittedName>
</protein>
<evidence type="ECO:0000256" key="1">
    <source>
        <dbReference type="SAM" id="MobiDB-lite"/>
    </source>
</evidence>
<gene>
    <name evidence="2" type="ORF">M0812_23411</name>
</gene>
<dbReference type="AlphaFoldDB" id="A0AAV7YSI3"/>
<dbReference type="PANTHER" id="PTHR12941:SF10">
    <property type="entry name" value="ER MEMBRANE PROTEIN COMPLEX SUBUNIT 8_9 HOMOLOG"/>
    <property type="match status" value="1"/>
</dbReference>
<dbReference type="PANTHER" id="PTHR12941">
    <property type="entry name" value="ER MEMBRANE PROTEIN COMPLEX"/>
    <property type="match status" value="1"/>
</dbReference>
<dbReference type="Pfam" id="PF03665">
    <property type="entry name" value="UPF0172"/>
    <property type="match status" value="1"/>
</dbReference>
<feature type="region of interest" description="Disordered" evidence="1">
    <location>
        <begin position="155"/>
        <end position="202"/>
    </location>
</feature>
<name>A0AAV7YSI3_9EUKA</name>
<reference evidence="2" key="1">
    <citation type="submission" date="2022-08" db="EMBL/GenBank/DDBJ databases">
        <title>Novel sulphate-reducing endosymbionts in the free-living metamonad Anaeramoeba.</title>
        <authorList>
            <person name="Jerlstrom-Hultqvist J."/>
            <person name="Cepicka I."/>
            <person name="Gallot-Lavallee L."/>
            <person name="Salas-Leiva D."/>
            <person name="Curtis B.A."/>
            <person name="Zahonova K."/>
            <person name="Pipaliya S."/>
            <person name="Dacks J."/>
            <person name="Roger A.J."/>
        </authorList>
    </citation>
    <scope>NUCLEOTIDE SEQUENCE</scope>
    <source>
        <strain evidence="2">Busselton2</strain>
    </source>
</reference>
<dbReference type="Proteomes" id="UP001146793">
    <property type="component" value="Unassembled WGS sequence"/>
</dbReference>
<dbReference type="EMBL" id="JANTQA010000051">
    <property type="protein sequence ID" value="KAJ3430404.1"/>
    <property type="molecule type" value="Genomic_DNA"/>
</dbReference>
<organism evidence="2 3">
    <name type="scientific">Anaeramoeba flamelloides</name>
    <dbReference type="NCBI Taxonomy" id="1746091"/>
    <lineage>
        <taxon>Eukaryota</taxon>
        <taxon>Metamonada</taxon>
        <taxon>Anaeramoebidae</taxon>
        <taxon>Anaeramoeba</taxon>
    </lineage>
</organism>
<dbReference type="InterPro" id="IPR005366">
    <property type="entry name" value="EMC8/9"/>
</dbReference>
<dbReference type="Gene3D" id="3.40.140.10">
    <property type="entry name" value="Cytidine Deaminase, domain 2"/>
    <property type="match status" value="1"/>
</dbReference>
<feature type="compositionally biased region" description="Basic and acidic residues" evidence="1">
    <location>
        <begin position="189"/>
        <end position="201"/>
    </location>
</feature>
<feature type="compositionally biased region" description="Basic and acidic residues" evidence="1">
    <location>
        <begin position="155"/>
        <end position="164"/>
    </location>
</feature>
<proteinExistence type="predicted"/>
<dbReference type="GO" id="GO:0072546">
    <property type="term" value="C:EMC complex"/>
    <property type="evidence" value="ECO:0007669"/>
    <property type="project" value="InterPro"/>
</dbReference>
<accession>A0AAV7YSI3</accession>